<dbReference type="InterPro" id="IPR004143">
    <property type="entry name" value="BPL_LPL_catalytic"/>
</dbReference>
<dbReference type="GO" id="GO:0009249">
    <property type="term" value="P:protein lipoylation"/>
    <property type="evidence" value="ECO:0007669"/>
    <property type="project" value="InterPro"/>
</dbReference>
<gene>
    <name evidence="4" type="ORF">V5799_008861</name>
</gene>
<dbReference type="EMBL" id="JARKHS020004273">
    <property type="protein sequence ID" value="KAK8784778.1"/>
    <property type="molecule type" value="Genomic_DNA"/>
</dbReference>
<comment type="similarity">
    <text evidence="2">Belongs to the LplA family.</text>
</comment>
<dbReference type="Proteomes" id="UP001321473">
    <property type="component" value="Unassembled WGS sequence"/>
</dbReference>
<feature type="domain" description="BPL/LPL catalytic" evidence="3">
    <location>
        <begin position="60"/>
        <end position="245"/>
    </location>
</feature>
<dbReference type="FunFam" id="3.30.930.10:FF:000045">
    <property type="entry name" value="lipoyltransferase 1, mitochondrial"/>
    <property type="match status" value="1"/>
</dbReference>
<dbReference type="PANTHER" id="PTHR12561">
    <property type="entry name" value="LIPOATE-PROTEIN LIGASE"/>
    <property type="match status" value="1"/>
</dbReference>
<protein>
    <recommendedName>
        <fullName evidence="3">BPL/LPL catalytic domain-containing protein</fullName>
    </recommendedName>
</protein>
<dbReference type="PANTHER" id="PTHR12561:SF3">
    <property type="entry name" value="LIPOYLTRANSFERASE 1, MITOCHONDRIAL"/>
    <property type="match status" value="1"/>
</dbReference>
<dbReference type="InterPro" id="IPR045864">
    <property type="entry name" value="aa-tRNA-synth_II/BPL/LPL"/>
</dbReference>
<comment type="pathway">
    <text evidence="1">Protein modification; protein lipoylation via exogenous pathway; protein N(6)-(lipoyl)lysine from lipoate: step 2/2.</text>
</comment>
<dbReference type="GO" id="GO:0017118">
    <property type="term" value="F:lipoyltransferase activity"/>
    <property type="evidence" value="ECO:0007669"/>
    <property type="project" value="TreeGrafter"/>
</dbReference>
<proteinExistence type="inferred from homology"/>
<reference evidence="4 5" key="1">
    <citation type="journal article" date="2023" name="Arcadia Sci">
        <title>De novo assembly of a long-read Amblyomma americanum tick genome.</title>
        <authorList>
            <person name="Chou S."/>
            <person name="Poskanzer K.E."/>
            <person name="Rollins M."/>
            <person name="Thuy-Boun P.S."/>
        </authorList>
    </citation>
    <scope>NUCLEOTIDE SEQUENCE [LARGE SCALE GENOMIC DNA]</scope>
    <source>
        <strain evidence="4">F_SG_1</strain>
        <tissue evidence="4">Salivary glands</tissue>
    </source>
</reference>
<dbReference type="AlphaFoldDB" id="A0AAQ4FDT3"/>
<dbReference type="SUPFAM" id="SSF55681">
    <property type="entry name" value="Class II aaRS and biotin synthetases"/>
    <property type="match status" value="1"/>
</dbReference>
<dbReference type="CDD" id="cd16443">
    <property type="entry name" value="LplA"/>
    <property type="match status" value="1"/>
</dbReference>
<evidence type="ECO:0000313" key="5">
    <source>
        <dbReference type="Proteomes" id="UP001321473"/>
    </source>
</evidence>
<dbReference type="Pfam" id="PF21948">
    <property type="entry name" value="LplA-B_cat"/>
    <property type="match status" value="1"/>
</dbReference>
<name>A0AAQ4FDT3_AMBAM</name>
<dbReference type="Gene3D" id="3.30.930.10">
    <property type="entry name" value="Bira Bifunctional Protein, Domain 2"/>
    <property type="match status" value="1"/>
</dbReference>
<sequence length="392" mass="43626">MRTPASVLRILRRSSASLANKLPPFLNDEKRARALVSTSRCIYRNLALEQWLYENATFSPGSPGLLLMWWNGPAVVIGRHQNPWVECSLDAVTKLGVTLARRNSGGGTVYHDTGNLNCCFMGHKREYNRKANLQFIADVLNASWGVRCTITDRDDVIVQDAFKISGTAAKIGHQKAYHHCTLLVDVNTSILHQVLGRRCSNIESKATSSVRASVKNLKELCPRLTLETLSTSLAARFTGQHQKDAISTRSDDCIHLVNPLEDHFPGINAMCEKLQSWDWIFGSTPRFTIRGSFPTPTTQTGVLDLGDALGRNEVLKVELTCYHGKIEDMRLAPSVHSHRLLQAVMDGIRGVRFVQCDIAEAFGRIKDSDPENSGFLEYLSRCFITLVGNAQM</sequence>
<dbReference type="GO" id="GO:0005739">
    <property type="term" value="C:mitochondrion"/>
    <property type="evidence" value="ECO:0007669"/>
    <property type="project" value="TreeGrafter"/>
</dbReference>
<dbReference type="PROSITE" id="PS51733">
    <property type="entry name" value="BPL_LPL_CATALYTIC"/>
    <property type="match status" value="1"/>
</dbReference>
<dbReference type="Gene3D" id="3.30.390.50">
    <property type="entry name" value="CO dehydrogenase flavoprotein, C-terminal domain"/>
    <property type="match status" value="1"/>
</dbReference>
<evidence type="ECO:0000256" key="2">
    <source>
        <dbReference type="ARBA" id="ARBA00008242"/>
    </source>
</evidence>
<keyword evidence="5" id="KW-1185">Reference proteome</keyword>
<evidence type="ECO:0000313" key="4">
    <source>
        <dbReference type="EMBL" id="KAK8784778.1"/>
    </source>
</evidence>
<organism evidence="4 5">
    <name type="scientific">Amblyomma americanum</name>
    <name type="common">Lone star tick</name>
    <dbReference type="NCBI Taxonomy" id="6943"/>
    <lineage>
        <taxon>Eukaryota</taxon>
        <taxon>Metazoa</taxon>
        <taxon>Ecdysozoa</taxon>
        <taxon>Arthropoda</taxon>
        <taxon>Chelicerata</taxon>
        <taxon>Arachnida</taxon>
        <taxon>Acari</taxon>
        <taxon>Parasitiformes</taxon>
        <taxon>Ixodida</taxon>
        <taxon>Ixodoidea</taxon>
        <taxon>Ixodidae</taxon>
        <taxon>Amblyomminae</taxon>
        <taxon>Amblyomma</taxon>
    </lineage>
</organism>
<evidence type="ECO:0000259" key="3">
    <source>
        <dbReference type="PROSITE" id="PS51733"/>
    </source>
</evidence>
<comment type="caution">
    <text evidence="4">The sequence shown here is derived from an EMBL/GenBank/DDBJ whole genome shotgun (WGS) entry which is preliminary data.</text>
</comment>
<accession>A0AAQ4FDT3</accession>
<evidence type="ECO:0000256" key="1">
    <source>
        <dbReference type="ARBA" id="ARBA00005085"/>
    </source>
</evidence>
<dbReference type="InterPro" id="IPR004562">
    <property type="entry name" value="LipoylTrfase_LipoateP_Ligase"/>
</dbReference>